<comment type="caution">
    <text evidence="1">The sequence shown here is derived from an EMBL/GenBank/DDBJ whole genome shotgun (WGS) entry which is preliminary data.</text>
</comment>
<sequence>MEVTAKERGYYGGCIKEVGETFTIQSKKHLGSWMVEGGELPEHGTETFTGYVAARSAAGKFVVKDAAGQMVGAFIGTKEEAETEAQRLNDGGEIA</sequence>
<reference evidence="1 2" key="1">
    <citation type="journal article" date="2020" name="Front. Microbiol.">
        <title>Genetic Organization of the aprX-lipA2 Operon Affects the Proteolytic Potential of Pseudomonas Species in Milk.</title>
        <authorList>
            <person name="Maier C."/>
            <person name="Huptas C."/>
            <person name="von Neubeck M."/>
            <person name="Scherer S."/>
            <person name="Wenning M."/>
            <person name="Lucking G."/>
        </authorList>
    </citation>
    <scope>NUCLEOTIDE SEQUENCE [LARGE SCALE GENOMIC DNA]</scope>
    <source>
        <strain evidence="1 2">WS 5404</strain>
    </source>
</reference>
<proteinExistence type="predicted"/>
<organism evidence="1 2">
    <name type="scientific">Pseudomonas lactis</name>
    <dbReference type="NCBI Taxonomy" id="1615674"/>
    <lineage>
        <taxon>Bacteria</taxon>
        <taxon>Pseudomonadati</taxon>
        <taxon>Pseudomonadota</taxon>
        <taxon>Gammaproteobacteria</taxon>
        <taxon>Pseudomonadales</taxon>
        <taxon>Pseudomonadaceae</taxon>
        <taxon>Pseudomonas</taxon>
    </lineage>
</organism>
<dbReference type="AlphaFoldDB" id="A0A7Y1MFT0"/>
<dbReference type="EMBL" id="JAAQYI010000011">
    <property type="protein sequence ID" value="NNA81050.1"/>
    <property type="molecule type" value="Genomic_DNA"/>
</dbReference>
<name>A0A7Y1MFT0_9PSED</name>
<evidence type="ECO:0000313" key="1">
    <source>
        <dbReference type="EMBL" id="NNA81050.1"/>
    </source>
</evidence>
<evidence type="ECO:0000313" key="2">
    <source>
        <dbReference type="Proteomes" id="UP000586252"/>
    </source>
</evidence>
<dbReference type="Proteomes" id="UP000586252">
    <property type="component" value="Unassembled WGS sequence"/>
</dbReference>
<accession>A0A7Y1MFT0</accession>
<dbReference type="RefSeq" id="WP_057710809.1">
    <property type="nucleotide sequence ID" value="NZ_JAAQYI010000011.1"/>
</dbReference>
<dbReference type="GeneID" id="45734116"/>
<protein>
    <submittedName>
        <fullName evidence="1">Uncharacterized protein</fullName>
    </submittedName>
</protein>
<gene>
    <name evidence="1" type="ORF">HBO30_20240</name>
</gene>